<feature type="compositionally biased region" description="Basic and acidic residues" evidence="3">
    <location>
        <begin position="17"/>
        <end position="26"/>
    </location>
</feature>
<keyword evidence="4" id="KW-0282">Flagellum</keyword>
<dbReference type="PANTHER" id="PTHR34982">
    <property type="entry name" value="YOP PROTEINS TRANSLOCATION PROTEIN L"/>
    <property type="match status" value="1"/>
</dbReference>
<evidence type="ECO:0000256" key="1">
    <source>
        <dbReference type="ARBA" id="ARBA00022448"/>
    </source>
</evidence>
<feature type="region of interest" description="Disordered" evidence="3">
    <location>
        <begin position="1"/>
        <end position="70"/>
    </location>
</feature>
<comment type="caution">
    <text evidence="4">The sequence shown here is derived from an EMBL/GenBank/DDBJ whole genome shotgun (WGS) entry which is preliminary data.</text>
</comment>
<evidence type="ECO:0000313" key="5">
    <source>
        <dbReference type="Proteomes" id="UP000584642"/>
    </source>
</evidence>
<accession>A0ABX2TDR2</accession>
<gene>
    <name evidence="4" type="ORF">HND93_16680</name>
</gene>
<dbReference type="InterPro" id="IPR051472">
    <property type="entry name" value="T3SS_Stator/FliH"/>
</dbReference>
<keyword evidence="4" id="KW-0969">Cilium</keyword>
<dbReference type="Proteomes" id="UP000584642">
    <property type="component" value="Unassembled WGS sequence"/>
</dbReference>
<sequence>MSSVRKFLFDDSFDIDPAPRGRRLPEPEPEPVAAEPPPPPPPTFSEAELAAARQQGYAEGEKAGKAAGYGQGFGEGNTAGRKAGHEQAKAELEKQLETRLAASLDRIGAGVDQLLTGRAQAAAERRDLPVHLALAIVRKLLPEYSRRYGLGEIEGMVRQCLTELMDEPRLLVRVAPDMVDPVREQLEPLAGSRGFGAKLMVLEEPSLGRGDCRVEWAEGGAERNTAQLIAEIEACAARLLEAPPQ</sequence>
<evidence type="ECO:0000256" key="2">
    <source>
        <dbReference type="ARBA" id="ARBA00022927"/>
    </source>
</evidence>
<dbReference type="RefSeq" id="WP_180283115.1">
    <property type="nucleotide sequence ID" value="NZ_JABFDB010000011.1"/>
</dbReference>
<dbReference type="EMBL" id="JABFDB010000011">
    <property type="protein sequence ID" value="NYZ21352.1"/>
    <property type="molecule type" value="Genomic_DNA"/>
</dbReference>
<evidence type="ECO:0000313" key="4">
    <source>
        <dbReference type="EMBL" id="NYZ21352.1"/>
    </source>
</evidence>
<evidence type="ECO:0000256" key="3">
    <source>
        <dbReference type="SAM" id="MobiDB-lite"/>
    </source>
</evidence>
<keyword evidence="2" id="KW-0653">Protein transport</keyword>
<protein>
    <submittedName>
        <fullName evidence="4">Flagellar assembly protein FliH</fullName>
    </submittedName>
</protein>
<reference evidence="4 5" key="1">
    <citation type="submission" date="2020-05" db="EMBL/GenBank/DDBJ databases">
        <title>Azospirillum oleiclasticum sp. nov, a nitrogen-fixing and heavy crude oil-emulsifying bacterium isolated from the crude oil of Yumen Oilfield.</title>
        <authorList>
            <person name="Wu D."/>
            <person name="Cai M."/>
            <person name="Zhang X."/>
        </authorList>
    </citation>
    <scope>NUCLEOTIDE SEQUENCE [LARGE SCALE GENOMIC DNA]</scope>
    <source>
        <strain evidence="4 5">ROY-1-1-2</strain>
    </source>
</reference>
<organism evidence="4 5">
    <name type="scientific">Azospirillum oleiclasticum</name>
    <dbReference type="NCBI Taxonomy" id="2735135"/>
    <lineage>
        <taxon>Bacteria</taxon>
        <taxon>Pseudomonadati</taxon>
        <taxon>Pseudomonadota</taxon>
        <taxon>Alphaproteobacteria</taxon>
        <taxon>Rhodospirillales</taxon>
        <taxon>Azospirillaceae</taxon>
        <taxon>Azospirillum</taxon>
    </lineage>
</organism>
<dbReference type="PANTHER" id="PTHR34982:SF1">
    <property type="entry name" value="FLAGELLAR ASSEMBLY PROTEIN FLIH"/>
    <property type="match status" value="1"/>
</dbReference>
<proteinExistence type="predicted"/>
<keyword evidence="5" id="KW-1185">Reference proteome</keyword>
<name>A0ABX2TDR2_9PROT</name>
<feature type="compositionally biased region" description="Pro residues" evidence="3">
    <location>
        <begin position="34"/>
        <end position="43"/>
    </location>
</feature>
<keyword evidence="4" id="KW-0966">Cell projection</keyword>
<keyword evidence="1" id="KW-0813">Transport</keyword>